<feature type="coiled-coil region" evidence="1">
    <location>
        <begin position="37"/>
        <end position="75"/>
    </location>
</feature>
<dbReference type="Proteomes" id="UP001308179">
    <property type="component" value="Unassembled WGS sequence"/>
</dbReference>
<organism evidence="2 3">
    <name type="scientific">Rachicladosporium monterosium</name>
    <dbReference type="NCBI Taxonomy" id="1507873"/>
    <lineage>
        <taxon>Eukaryota</taxon>
        <taxon>Fungi</taxon>
        <taxon>Dikarya</taxon>
        <taxon>Ascomycota</taxon>
        <taxon>Pezizomycotina</taxon>
        <taxon>Dothideomycetes</taxon>
        <taxon>Dothideomycetidae</taxon>
        <taxon>Cladosporiales</taxon>
        <taxon>Cladosporiaceae</taxon>
        <taxon>Rachicladosporium</taxon>
    </lineage>
</organism>
<sequence>MPSGEGKCAECERRGRPCVSTSWVALDRAGDNLSSKIAEDEGRVERLLDELDEVRRRLVRNRKVQEQNNKKASDKWECLVRGTAESGEPAQFEDFAATDFGFQLEGVPSPFEFGGFANFSGTETGVAGSS</sequence>
<protein>
    <recommendedName>
        <fullName evidence="4">Zn(2)-C6 fungal-type domain-containing protein</fullName>
    </recommendedName>
</protein>
<dbReference type="EMBL" id="JAVRRR010000145">
    <property type="protein sequence ID" value="KAK5145532.1"/>
    <property type="molecule type" value="Genomic_DNA"/>
</dbReference>
<evidence type="ECO:0000313" key="3">
    <source>
        <dbReference type="Proteomes" id="UP001308179"/>
    </source>
</evidence>
<name>A0ABR0LAM0_9PEZI</name>
<keyword evidence="3" id="KW-1185">Reference proteome</keyword>
<evidence type="ECO:0000256" key="1">
    <source>
        <dbReference type="SAM" id="Coils"/>
    </source>
</evidence>
<accession>A0ABR0LAM0</accession>
<evidence type="ECO:0008006" key="4">
    <source>
        <dbReference type="Google" id="ProtNLM"/>
    </source>
</evidence>
<evidence type="ECO:0000313" key="2">
    <source>
        <dbReference type="EMBL" id="KAK5145532.1"/>
    </source>
</evidence>
<proteinExistence type="predicted"/>
<reference evidence="2 3" key="1">
    <citation type="submission" date="2023-08" db="EMBL/GenBank/DDBJ databases">
        <title>Black Yeasts Isolated from many extreme environments.</title>
        <authorList>
            <person name="Coleine C."/>
            <person name="Stajich J.E."/>
            <person name="Selbmann L."/>
        </authorList>
    </citation>
    <scope>NUCLEOTIDE SEQUENCE [LARGE SCALE GENOMIC DNA]</scope>
    <source>
        <strain evidence="2 3">CCFEE 5386</strain>
    </source>
</reference>
<keyword evidence="1" id="KW-0175">Coiled coil</keyword>
<gene>
    <name evidence="2" type="ORF">LTR32_002733</name>
</gene>
<comment type="caution">
    <text evidence="2">The sequence shown here is derived from an EMBL/GenBank/DDBJ whole genome shotgun (WGS) entry which is preliminary data.</text>
</comment>